<proteinExistence type="predicted"/>
<reference evidence="8 9" key="1">
    <citation type="submission" date="2020-07" db="EMBL/GenBank/DDBJ databases">
        <title>Streptomyces isolated from Indian soil.</title>
        <authorList>
            <person name="Mandal S."/>
            <person name="Maiti P.K."/>
        </authorList>
    </citation>
    <scope>NUCLEOTIDE SEQUENCE [LARGE SCALE GENOMIC DNA]</scope>
    <source>
        <strain evidence="8 9">PSKA54</strain>
    </source>
</reference>
<comment type="subcellular location">
    <subcellularLocation>
        <location evidence="1">Cell membrane</location>
        <topology evidence="1">Multi-pass membrane protein</topology>
    </subcellularLocation>
</comment>
<keyword evidence="5 6" id="KW-0472">Membrane</keyword>
<feature type="domain" description="ABC3 transporter permease C-terminal" evidence="7">
    <location>
        <begin position="70"/>
        <end position="182"/>
    </location>
</feature>
<keyword evidence="3 6" id="KW-0812">Transmembrane</keyword>
<evidence type="ECO:0000259" key="7">
    <source>
        <dbReference type="Pfam" id="PF02687"/>
    </source>
</evidence>
<dbReference type="Proteomes" id="UP000586976">
    <property type="component" value="Unassembled WGS sequence"/>
</dbReference>
<feature type="transmembrane region" description="Helical" evidence="6">
    <location>
        <begin position="348"/>
        <end position="377"/>
    </location>
</feature>
<feature type="transmembrane region" description="Helical" evidence="6">
    <location>
        <begin position="109"/>
        <end position="135"/>
    </location>
</feature>
<protein>
    <submittedName>
        <fullName evidence="8">ABC transporter permease</fullName>
    </submittedName>
</protein>
<dbReference type="EMBL" id="JACEQY010000004">
    <property type="protein sequence ID" value="MBA4861130.1"/>
    <property type="molecule type" value="Genomic_DNA"/>
</dbReference>
<sequence length="514" mass="53481">MSPLTTLRLALAGGRADRTRIALTAFGAALGTLTLLAAATVLAVTETHAATYTNDLLNDEGLRPGVAFGMLLLTIPVLAFVAQCSRLGAPGRERRLAAMRMAGATPRQVVRIAAAETALASAFGVATGYCVYFLGRALLDAPGADGRRPLPTDVLPGPALMTGIAAGVPLFVTLLAVLTLRRVTLTPLGVVLGISRGRPSRTPGVLVLAGLGACALVEPVHRYFTDHPRNDDVPLLVIGGLIAVGVLTVSVGVVSGTGWIAYTVGRVLHRFARRPAALLAGRRLMADPWSGSRTFSAMLVALIAGSAAAGLSALTVATVAAQEENTRRFARLLGERYDPSGTGFYERAYALVGYAVLVAMAIAAMGLLVALVDGVAARRRTLTSLVAAGTPRGILARALGWQVLTPVVPAVTLSVTVGALLPRFAVPDAREAARMEVRRCTPLPGDPADACRDPAYEQAHTVLLTAQKVPVTVHVPWDRLALLAGGAVAATVAITLVGLLFLRLNTRATELRVQ</sequence>
<feature type="transmembrane region" description="Helical" evidence="6">
    <location>
        <begin position="295"/>
        <end position="321"/>
    </location>
</feature>
<keyword evidence="2" id="KW-1003">Cell membrane</keyword>
<evidence type="ECO:0000256" key="4">
    <source>
        <dbReference type="ARBA" id="ARBA00022989"/>
    </source>
</evidence>
<keyword evidence="9" id="KW-1185">Reference proteome</keyword>
<dbReference type="RefSeq" id="WP_181863168.1">
    <property type="nucleotide sequence ID" value="NZ_JACEQY010000004.1"/>
</dbReference>
<accession>A0A7W2CYB0</accession>
<organism evidence="8 9">
    <name type="scientific">Streptomyces himalayensis subsp. aureolus</name>
    <dbReference type="NCBI Taxonomy" id="2758039"/>
    <lineage>
        <taxon>Bacteria</taxon>
        <taxon>Bacillati</taxon>
        <taxon>Actinomycetota</taxon>
        <taxon>Actinomycetes</taxon>
        <taxon>Kitasatosporales</taxon>
        <taxon>Streptomycetaceae</taxon>
        <taxon>Streptomyces</taxon>
        <taxon>Streptomyces himalayensis</taxon>
    </lineage>
</organism>
<comment type="caution">
    <text evidence="8">The sequence shown here is derived from an EMBL/GenBank/DDBJ whole genome shotgun (WGS) entry which is preliminary data.</text>
</comment>
<keyword evidence="4 6" id="KW-1133">Transmembrane helix</keyword>
<dbReference type="Pfam" id="PF02687">
    <property type="entry name" value="FtsX"/>
    <property type="match status" value="1"/>
</dbReference>
<name>A0A7W2CYB0_9ACTN</name>
<evidence type="ECO:0000256" key="5">
    <source>
        <dbReference type="ARBA" id="ARBA00023136"/>
    </source>
</evidence>
<evidence type="ECO:0000256" key="6">
    <source>
        <dbReference type="SAM" id="Phobius"/>
    </source>
</evidence>
<gene>
    <name evidence="8" type="ORF">H1V43_06985</name>
</gene>
<evidence type="ECO:0000256" key="2">
    <source>
        <dbReference type="ARBA" id="ARBA00022475"/>
    </source>
</evidence>
<dbReference type="InterPro" id="IPR003838">
    <property type="entry name" value="ABC3_permease_C"/>
</dbReference>
<evidence type="ECO:0000313" key="9">
    <source>
        <dbReference type="Proteomes" id="UP000586976"/>
    </source>
</evidence>
<evidence type="ECO:0000256" key="3">
    <source>
        <dbReference type="ARBA" id="ARBA00022692"/>
    </source>
</evidence>
<feature type="transmembrane region" description="Helical" evidence="6">
    <location>
        <begin position="21"/>
        <end position="45"/>
    </location>
</feature>
<feature type="transmembrane region" description="Helical" evidence="6">
    <location>
        <begin position="205"/>
        <end position="224"/>
    </location>
</feature>
<feature type="transmembrane region" description="Helical" evidence="6">
    <location>
        <begin position="398"/>
        <end position="421"/>
    </location>
</feature>
<feature type="transmembrane region" description="Helical" evidence="6">
    <location>
        <begin position="480"/>
        <end position="502"/>
    </location>
</feature>
<feature type="transmembrane region" description="Helical" evidence="6">
    <location>
        <begin position="65"/>
        <end position="88"/>
    </location>
</feature>
<evidence type="ECO:0000313" key="8">
    <source>
        <dbReference type="EMBL" id="MBA4861130.1"/>
    </source>
</evidence>
<evidence type="ECO:0000256" key="1">
    <source>
        <dbReference type="ARBA" id="ARBA00004651"/>
    </source>
</evidence>
<feature type="transmembrane region" description="Helical" evidence="6">
    <location>
        <begin position="236"/>
        <end position="264"/>
    </location>
</feature>
<dbReference type="GO" id="GO:0005886">
    <property type="term" value="C:plasma membrane"/>
    <property type="evidence" value="ECO:0007669"/>
    <property type="project" value="UniProtKB-SubCell"/>
</dbReference>
<dbReference type="AlphaFoldDB" id="A0A7W2CYB0"/>
<feature type="transmembrane region" description="Helical" evidence="6">
    <location>
        <begin position="155"/>
        <end position="178"/>
    </location>
</feature>